<feature type="region of interest" description="Disordered" evidence="1">
    <location>
        <begin position="80"/>
        <end position="142"/>
    </location>
</feature>
<feature type="compositionally biased region" description="Polar residues" evidence="1">
    <location>
        <begin position="297"/>
        <end position="323"/>
    </location>
</feature>
<keyword evidence="2" id="KW-0732">Signal</keyword>
<feature type="signal peptide" evidence="2">
    <location>
        <begin position="1"/>
        <end position="17"/>
    </location>
</feature>
<proteinExistence type="predicted"/>
<feature type="region of interest" description="Disordered" evidence="1">
    <location>
        <begin position="218"/>
        <end position="454"/>
    </location>
</feature>
<feature type="compositionally biased region" description="Polar residues" evidence="1">
    <location>
        <begin position="93"/>
        <end position="102"/>
    </location>
</feature>
<dbReference type="AlphaFoldDB" id="A0A8D8CAT9"/>
<evidence type="ECO:0000256" key="2">
    <source>
        <dbReference type="SAM" id="SignalP"/>
    </source>
</evidence>
<protein>
    <submittedName>
        <fullName evidence="3">(northern house mosquito) hypothetical protein</fullName>
    </submittedName>
</protein>
<reference evidence="3" key="1">
    <citation type="submission" date="2021-05" db="EMBL/GenBank/DDBJ databases">
        <authorList>
            <person name="Alioto T."/>
            <person name="Alioto T."/>
            <person name="Gomez Garrido J."/>
        </authorList>
    </citation>
    <scope>NUCLEOTIDE SEQUENCE</scope>
</reference>
<feature type="chain" id="PRO_5034975902" evidence="2">
    <location>
        <begin position="18"/>
        <end position="454"/>
    </location>
</feature>
<feature type="compositionally biased region" description="Pro residues" evidence="1">
    <location>
        <begin position="250"/>
        <end position="259"/>
    </location>
</feature>
<name>A0A8D8CAT9_CULPI</name>
<evidence type="ECO:0000313" key="3">
    <source>
        <dbReference type="EMBL" id="CAG6488215.1"/>
    </source>
</evidence>
<sequence length="454" mass="49823">MKVISVIVSFLLIASEARIVEFWQPRGDRYSEESLSDSYHVSSHEDIFEDSDVTERKRSLRTNYYEPNYGYSKNTNKWKPVEQSVTKPKVKSKYSSNRNSAKYTAYGKPQQKPWKGFSFGSGQQYRQPKPVPAPVYGNRKKDHRSAQVLFDEGYQGPPPSPPPQHYTAQAPLVPFYHELQPKPSCGNRIVIGCTPKVTQVPCGYGAHLPTYQQPSYYPQSDVVGSPGPAPFTVEPQYLPDQPQPHGYNPLEPPLPPPAPNSGFSYQPAHEVPPPSHQLPIAPAGYSFNQPPPHELTTKQPFPSNKHVSSFFQPKTTAKPSSSYAPPYQPTYKAPSEPSGFPLRSPPSFSHPVKEPTNETPHPAPHISAFPSTQPSTTSSTSSTTMGPRRLPTVPADRDQNYRVVIEDDVAAAAGGAGNKEASGDEEPSSTVQPPTPTTHGHEEGHATTQAPPSA</sequence>
<feature type="compositionally biased region" description="Low complexity" evidence="1">
    <location>
        <begin position="370"/>
        <end position="384"/>
    </location>
</feature>
<dbReference type="EMBL" id="HBUE01109554">
    <property type="protein sequence ID" value="CAG6488215.1"/>
    <property type="molecule type" value="Transcribed_RNA"/>
</dbReference>
<accession>A0A8D8CAT9</accession>
<evidence type="ECO:0000256" key="1">
    <source>
        <dbReference type="SAM" id="MobiDB-lite"/>
    </source>
</evidence>
<organism evidence="3">
    <name type="scientific">Culex pipiens</name>
    <name type="common">House mosquito</name>
    <dbReference type="NCBI Taxonomy" id="7175"/>
    <lineage>
        <taxon>Eukaryota</taxon>
        <taxon>Metazoa</taxon>
        <taxon>Ecdysozoa</taxon>
        <taxon>Arthropoda</taxon>
        <taxon>Hexapoda</taxon>
        <taxon>Insecta</taxon>
        <taxon>Pterygota</taxon>
        <taxon>Neoptera</taxon>
        <taxon>Endopterygota</taxon>
        <taxon>Diptera</taxon>
        <taxon>Nematocera</taxon>
        <taxon>Culicoidea</taxon>
        <taxon>Culicidae</taxon>
        <taxon>Culicinae</taxon>
        <taxon>Culicini</taxon>
        <taxon>Culex</taxon>
        <taxon>Culex</taxon>
    </lineage>
</organism>